<evidence type="ECO:0000313" key="2">
    <source>
        <dbReference type="EMBL" id="PWN33195.1"/>
    </source>
</evidence>
<feature type="compositionally biased region" description="Acidic residues" evidence="1">
    <location>
        <begin position="349"/>
        <end position="368"/>
    </location>
</feature>
<organism evidence="2 3">
    <name type="scientific">Meira miltonrushii</name>
    <dbReference type="NCBI Taxonomy" id="1280837"/>
    <lineage>
        <taxon>Eukaryota</taxon>
        <taxon>Fungi</taxon>
        <taxon>Dikarya</taxon>
        <taxon>Basidiomycota</taxon>
        <taxon>Ustilaginomycotina</taxon>
        <taxon>Exobasidiomycetes</taxon>
        <taxon>Exobasidiales</taxon>
        <taxon>Brachybasidiaceae</taxon>
        <taxon>Meira</taxon>
    </lineage>
</organism>
<feature type="compositionally biased region" description="Acidic residues" evidence="1">
    <location>
        <begin position="1303"/>
        <end position="1317"/>
    </location>
</feature>
<feature type="region of interest" description="Disordered" evidence="1">
    <location>
        <begin position="1"/>
        <end position="27"/>
    </location>
</feature>
<keyword evidence="3" id="KW-1185">Reference proteome</keyword>
<feature type="compositionally biased region" description="Polar residues" evidence="1">
    <location>
        <begin position="138"/>
        <end position="157"/>
    </location>
</feature>
<feature type="compositionally biased region" description="Polar residues" evidence="1">
    <location>
        <begin position="290"/>
        <end position="300"/>
    </location>
</feature>
<feature type="region of interest" description="Disordered" evidence="1">
    <location>
        <begin position="1051"/>
        <end position="1476"/>
    </location>
</feature>
<feature type="compositionally biased region" description="Basic and acidic residues" evidence="1">
    <location>
        <begin position="1066"/>
        <end position="1092"/>
    </location>
</feature>
<dbReference type="PANTHER" id="PTHR48125">
    <property type="entry name" value="LP07818P1"/>
    <property type="match status" value="1"/>
</dbReference>
<feature type="compositionally biased region" description="Basic and acidic residues" evidence="1">
    <location>
        <begin position="1184"/>
        <end position="1203"/>
    </location>
</feature>
<feature type="compositionally biased region" description="Basic and acidic residues" evidence="1">
    <location>
        <begin position="1132"/>
        <end position="1146"/>
    </location>
</feature>
<dbReference type="Proteomes" id="UP000245771">
    <property type="component" value="Unassembled WGS sequence"/>
</dbReference>
<feature type="region of interest" description="Disordered" evidence="1">
    <location>
        <begin position="733"/>
        <end position="779"/>
    </location>
</feature>
<feature type="region of interest" description="Disordered" evidence="1">
    <location>
        <begin position="849"/>
        <end position="1015"/>
    </location>
</feature>
<feature type="compositionally biased region" description="Polar residues" evidence="1">
    <location>
        <begin position="1404"/>
        <end position="1414"/>
    </location>
</feature>
<feature type="compositionally biased region" description="Basic residues" evidence="1">
    <location>
        <begin position="1325"/>
        <end position="1338"/>
    </location>
</feature>
<feature type="region of interest" description="Disordered" evidence="1">
    <location>
        <begin position="39"/>
        <end position="93"/>
    </location>
</feature>
<feature type="compositionally biased region" description="Gly residues" evidence="1">
    <location>
        <begin position="12"/>
        <end position="21"/>
    </location>
</feature>
<feature type="region of interest" description="Disordered" evidence="1">
    <location>
        <begin position="290"/>
        <end position="500"/>
    </location>
</feature>
<dbReference type="PANTHER" id="PTHR48125:SF12">
    <property type="entry name" value="AT HOOK TRANSCRIPTION FACTOR FAMILY-RELATED"/>
    <property type="match status" value="1"/>
</dbReference>
<accession>A0A316VCB9</accession>
<feature type="compositionally biased region" description="Acidic residues" evidence="1">
    <location>
        <begin position="376"/>
        <end position="403"/>
    </location>
</feature>
<feature type="compositionally biased region" description="Acidic residues" evidence="1">
    <location>
        <begin position="165"/>
        <end position="206"/>
    </location>
</feature>
<feature type="compositionally biased region" description="Basic and acidic residues" evidence="1">
    <location>
        <begin position="1340"/>
        <end position="1350"/>
    </location>
</feature>
<name>A0A316VCB9_9BASI</name>
<feature type="compositionally biased region" description="Polar residues" evidence="1">
    <location>
        <begin position="410"/>
        <end position="429"/>
    </location>
</feature>
<feature type="compositionally biased region" description="Polar residues" evidence="1">
    <location>
        <begin position="65"/>
        <end position="87"/>
    </location>
</feature>
<sequence length="1476" mass="161086">MDGRNTRPYQGGSNGIGGGGQSSASFASISKLRPPTYLAQAPTFSPAKPRQSSASFRRSLVGESSVDSIQKETSSASIARPNGTTQQRRGRKSAFDTFDELSFCNDLASKIANELAARPSRSLRRSVPIDPWRGTIPGSDTASSSAQGGAHISTTETLDTHENGIEDQEEREVQDDEESDDDEDSESEEDSEEEENEDEMEEDMEGDTAALNPERTERTRLAAEAFLQRLSEREANGEIDESEKGLEKQVFEVFGGNGGQSEGPEIRASVDQLEQEDVSPEVAMQVAQMLQKSATQNQAGQKPLIQEVDQPENSYDADPSEILGDSSVEYDQLKSTSSEAARLRGEMSEKEDELLEDEVDNDEDDDSIPGEAGIQGEEEGEEDNDEEEDEDDESEGVGEDYYDEERHHQNLYSQPSRSSMGMFGSNQEEAISLIDSDEEDELPANSQPADYNRMAHDAAQYERYQDGSDDEQEDYEGQEEGAENEDDEMYDEEEEDEGEMHAQNGMELLNEGIEHASANDENLFQNSQQMPAFDANLATSMPSDPSHLWQNSISLQALNDLAQAPPALFEQNMHSDQSSFQTSIPHAAFSPNLFDQAFPASSSNIDDQAIPQIAQQNPTWSSFPVPPSPAPVPPPPPPAEAEAIGTADGEALLQLKEQVNEQMEDDQQRSNRTSMSPVPPSTVMTPHANQSTASTPKPTAGHVKDGSDLVDLKNVVKRAAALRSQRTSVASDVGTPRNEFITTSAVQPIVEGEENEEDVLPQQPSPQNLAQDEDQNLGQEIEITEVRSTTGDQALEHWHLQPDVESVASLIHEHVAESQDNGEGLKELHIQEMLVDEGDVEEAIAGITEVEENESSLDAPRAQAAEVDEKKLPVGLAEDQAAEVRDQPAEVEENGLPADATAVREAEVEEDEVPAGATAIQEAEVEEDGVPAGATAIQEAEVEEDEMPAGATAIQEAEVEEDEVPAGATAIQEAEAEEDEMPADAPEIQAAVFEESAEGQATETGKPGSPEDVSEIQAATIDMLEPQPLGLQEPVADDSVDIVEEALSSVAAPATDPVETVDAVPEEVKEDLHAADKDDPVEEMMKVDRTIPDLEVNVEAPTADENAETKGLTKDLVEEEQEQQSVPASKDQNVEESDKQNLKVPEEVGNQEAETSSADQNEDDKAADTSATVEPRRSRRKRGSITEHVETSTADGKESKVEETDVPVNETRRETRSSAKRAASEALSAKSGNEGGHTHQQHSSPHSHRKPRRSDPDGDMADYVPDDVRQKRMRSRTRSPSVARETVIPSSIGIPDKLLDTSILEEDEEEEEDDDEQQAASPTPSKKKKTTGRKRSSSKKITEAGKKHTQESLLEQTSNTDEPESQSSQPGTKSNPREKTQEQKRIYKRNQKRTYDKKRKRSTRNTTGTDNSSAVGEDAGEEATNDASQNSKDDPEPEQQAETEASAPIDNDQQKAVASSPPMRVTRRRTRQKTED</sequence>
<feature type="region of interest" description="Disordered" evidence="1">
    <location>
        <begin position="114"/>
        <end position="223"/>
    </location>
</feature>
<feature type="compositionally biased region" description="Basic residues" evidence="1">
    <location>
        <begin position="1386"/>
        <end position="1403"/>
    </location>
</feature>
<evidence type="ECO:0000256" key="1">
    <source>
        <dbReference type="SAM" id="MobiDB-lite"/>
    </source>
</evidence>
<feature type="compositionally biased region" description="Basic and acidic residues" evidence="1">
    <location>
        <begin position="1375"/>
        <end position="1385"/>
    </location>
</feature>
<feature type="compositionally biased region" description="Basic and acidic residues" evidence="1">
    <location>
        <begin position="1107"/>
        <end position="1116"/>
    </location>
</feature>
<gene>
    <name evidence="2" type="ORF">FA14DRAFT_173026</name>
</gene>
<feature type="compositionally biased region" description="Pro residues" evidence="1">
    <location>
        <begin position="624"/>
        <end position="639"/>
    </location>
</feature>
<proteinExistence type="predicted"/>
<dbReference type="GeneID" id="37022227"/>
<protein>
    <submittedName>
        <fullName evidence="2">Uncharacterized protein</fullName>
    </submittedName>
</protein>
<dbReference type="RefSeq" id="XP_025353497.1">
    <property type="nucleotide sequence ID" value="XM_025500446.1"/>
</dbReference>
<dbReference type="InParanoid" id="A0A316VCB9"/>
<dbReference type="EMBL" id="KZ819604">
    <property type="protein sequence ID" value="PWN33195.1"/>
    <property type="molecule type" value="Genomic_DNA"/>
</dbReference>
<feature type="compositionally biased region" description="Acidic residues" evidence="1">
    <location>
        <begin position="467"/>
        <end position="498"/>
    </location>
</feature>
<feature type="region of interest" description="Disordered" evidence="1">
    <location>
        <begin position="617"/>
        <end position="706"/>
    </location>
</feature>
<evidence type="ECO:0000313" key="3">
    <source>
        <dbReference type="Proteomes" id="UP000245771"/>
    </source>
</evidence>
<reference evidence="2 3" key="1">
    <citation type="journal article" date="2018" name="Mol. Biol. Evol.">
        <title>Broad Genomic Sampling Reveals a Smut Pathogenic Ancestry of the Fungal Clade Ustilaginomycotina.</title>
        <authorList>
            <person name="Kijpornyongpan T."/>
            <person name="Mondo S.J."/>
            <person name="Barry K."/>
            <person name="Sandor L."/>
            <person name="Lee J."/>
            <person name="Lipzen A."/>
            <person name="Pangilinan J."/>
            <person name="LaButti K."/>
            <person name="Hainaut M."/>
            <person name="Henrissat B."/>
            <person name="Grigoriev I.V."/>
            <person name="Spatafora J.W."/>
            <person name="Aime M.C."/>
        </authorList>
    </citation>
    <scope>NUCLEOTIDE SEQUENCE [LARGE SCALE GENOMIC DNA]</scope>
    <source>
        <strain evidence="2 3">MCA 3882</strain>
    </source>
</reference>
<feature type="compositionally biased region" description="Basic residues" evidence="1">
    <location>
        <begin position="1465"/>
        <end position="1476"/>
    </location>
</feature>
<feature type="compositionally biased region" description="Polar residues" evidence="1">
    <location>
        <begin position="1351"/>
        <end position="1374"/>
    </location>
</feature>
<feature type="compositionally biased region" description="Polar residues" evidence="1">
    <location>
        <begin position="670"/>
        <end position="697"/>
    </location>
</feature>
<feature type="compositionally biased region" description="Basic and acidic residues" evidence="1">
    <location>
        <begin position="453"/>
        <end position="466"/>
    </location>
</feature>